<proteinExistence type="predicted"/>
<feature type="region of interest" description="Disordered" evidence="1">
    <location>
        <begin position="1"/>
        <end position="155"/>
    </location>
</feature>
<comment type="caution">
    <text evidence="2">The sequence shown here is derived from an EMBL/GenBank/DDBJ whole genome shotgun (WGS) entry which is preliminary data.</text>
</comment>
<keyword evidence="3" id="KW-1185">Reference proteome</keyword>
<dbReference type="EMBL" id="CAUYUJ010004566">
    <property type="protein sequence ID" value="CAK0810111.1"/>
    <property type="molecule type" value="Genomic_DNA"/>
</dbReference>
<dbReference type="Proteomes" id="UP001189429">
    <property type="component" value="Unassembled WGS sequence"/>
</dbReference>
<evidence type="ECO:0000256" key="1">
    <source>
        <dbReference type="SAM" id="MobiDB-lite"/>
    </source>
</evidence>
<sequence length="155" mass="15656">APRAALPLLPATTGGSVRKEEEAGGGGRRKGRGGGGAGPRAQSSAFLAARPASAEAASSKTGRPPGRSPGFASRACGASRSSRATSSAVRLSLAGRAEAPGGGRSQGERKGGMAKGRLAKRISSRSGFVPAPPSAGRRLCSRHTEDWARRRGRNQ</sequence>
<reference evidence="2" key="1">
    <citation type="submission" date="2023-10" db="EMBL/GenBank/DDBJ databases">
        <authorList>
            <person name="Chen Y."/>
            <person name="Shah S."/>
            <person name="Dougan E. K."/>
            <person name="Thang M."/>
            <person name="Chan C."/>
        </authorList>
    </citation>
    <scope>NUCLEOTIDE SEQUENCE [LARGE SCALE GENOMIC DNA]</scope>
</reference>
<evidence type="ECO:0000313" key="2">
    <source>
        <dbReference type="EMBL" id="CAK0810111.1"/>
    </source>
</evidence>
<name>A0ABN9QY57_9DINO</name>
<feature type="compositionally biased region" description="Low complexity" evidence="1">
    <location>
        <begin position="72"/>
        <end position="94"/>
    </location>
</feature>
<feature type="non-terminal residue" evidence="2">
    <location>
        <position position="155"/>
    </location>
</feature>
<organism evidence="2 3">
    <name type="scientific">Prorocentrum cordatum</name>
    <dbReference type="NCBI Taxonomy" id="2364126"/>
    <lineage>
        <taxon>Eukaryota</taxon>
        <taxon>Sar</taxon>
        <taxon>Alveolata</taxon>
        <taxon>Dinophyceae</taxon>
        <taxon>Prorocentrales</taxon>
        <taxon>Prorocentraceae</taxon>
        <taxon>Prorocentrum</taxon>
    </lineage>
</organism>
<feature type="compositionally biased region" description="Low complexity" evidence="1">
    <location>
        <begin position="1"/>
        <end position="11"/>
    </location>
</feature>
<feature type="compositionally biased region" description="Low complexity" evidence="1">
    <location>
        <begin position="43"/>
        <end position="59"/>
    </location>
</feature>
<accession>A0ABN9QY57</accession>
<evidence type="ECO:0000313" key="3">
    <source>
        <dbReference type="Proteomes" id="UP001189429"/>
    </source>
</evidence>
<protein>
    <submittedName>
        <fullName evidence="2">Uncharacterized protein</fullName>
    </submittedName>
</protein>
<gene>
    <name evidence="2" type="ORF">PCOR1329_LOCUS15175</name>
</gene>
<feature type="non-terminal residue" evidence="2">
    <location>
        <position position="1"/>
    </location>
</feature>